<evidence type="ECO:0000259" key="6">
    <source>
        <dbReference type="PROSITE" id="PS50172"/>
    </source>
</evidence>
<name>A0A5B7FAQ9_PORTR</name>
<comment type="similarity">
    <text evidence="1">Belongs to the ATP-dependent AMP-binding enzyme family.</text>
</comment>
<dbReference type="AlphaFoldDB" id="A0A5B7FAQ9"/>
<dbReference type="InterPro" id="IPR042099">
    <property type="entry name" value="ANL_N_sf"/>
</dbReference>
<comment type="caution">
    <text evidence="7">The sequence shown here is derived from an EMBL/GenBank/DDBJ whole genome shotgun (WGS) entry which is preliminary data.</text>
</comment>
<dbReference type="Pfam" id="PF16177">
    <property type="entry name" value="ACAS_N"/>
    <property type="match status" value="1"/>
</dbReference>
<dbReference type="EMBL" id="VSRR010005342">
    <property type="protein sequence ID" value="MPC42198.1"/>
    <property type="molecule type" value="Genomic_DNA"/>
</dbReference>
<dbReference type="InterPro" id="IPR032387">
    <property type="entry name" value="ACAS_N"/>
</dbReference>
<accession>A0A5B7FAQ9</accession>
<dbReference type="PANTHER" id="PTHR43347:SF3">
    <property type="entry name" value="ACYL-COA SYNTHETASE SHORT-CHAIN FAMILY MEMBER 3, MITOCHONDRIAL"/>
    <property type="match status" value="1"/>
</dbReference>
<dbReference type="Proteomes" id="UP000324222">
    <property type="component" value="Unassembled WGS sequence"/>
</dbReference>
<gene>
    <name evidence="7" type="primary">Acss3</name>
    <name evidence="7" type="ORF">E2C01_035813</name>
</gene>
<dbReference type="GO" id="GO:0005759">
    <property type="term" value="C:mitochondrial matrix"/>
    <property type="evidence" value="ECO:0007669"/>
    <property type="project" value="TreeGrafter"/>
</dbReference>
<dbReference type="GO" id="GO:0003987">
    <property type="term" value="F:acetate-CoA ligase activity"/>
    <property type="evidence" value="ECO:0007669"/>
    <property type="project" value="UniProtKB-EC"/>
</dbReference>
<evidence type="ECO:0000256" key="5">
    <source>
        <dbReference type="ARBA" id="ARBA00047935"/>
    </source>
</evidence>
<dbReference type="InterPro" id="IPR036420">
    <property type="entry name" value="BRCT_dom_sf"/>
</dbReference>
<evidence type="ECO:0000256" key="2">
    <source>
        <dbReference type="ARBA" id="ARBA00013275"/>
    </source>
</evidence>
<protein>
    <recommendedName>
        <fullName evidence="3">Acyl-CoA synthetase short-chain family member 3, mitochondrial</fullName>
        <ecNumber evidence="2">6.2.1.1</ecNumber>
    </recommendedName>
    <alternativeName>
        <fullName evidence="4">Acetate--CoA ligase 3</fullName>
    </alternativeName>
</protein>
<dbReference type="SUPFAM" id="SSF56801">
    <property type="entry name" value="Acetyl-CoA synthetase-like"/>
    <property type="match status" value="1"/>
</dbReference>
<dbReference type="Gene3D" id="3.40.50.12780">
    <property type="entry name" value="N-terminal domain of ligase-like"/>
    <property type="match status" value="1"/>
</dbReference>
<evidence type="ECO:0000256" key="1">
    <source>
        <dbReference type="ARBA" id="ARBA00006432"/>
    </source>
</evidence>
<evidence type="ECO:0000313" key="8">
    <source>
        <dbReference type="Proteomes" id="UP000324222"/>
    </source>
</evidence>
<dbReference type="InterPro" id="IPR020845">
    <property type="entry name" value="AMP-binding_CS"/>
</dbReference>
<dbReference type="EC" id="6.2.1.1" evidence="2"/>
<reference evidence="7 8" key="1">
    <citation type="submission" date="2019-05" db="EMBL/GenBank/DDBJ databases">
        <title>Another draft genome of Portunus trituberculatus and its Hox gene families provides insights of decapod evolution.</title>
        <authorList>
            <person name="Jeong J.-H."/>
            <person name="Song I."/>
            <person name="Kim S."/>
            <person name="Choi T."/>
            <person name="Kim D."/>
            <person name="Ryu S."/>
            <person name="Kim W."/>
        </authorList>
    </citation>
    <scope>NUCLEOTIDE SEQUENCE [LARGE SCALE GENOMIC DNA]</scope>
    <source>
        <tissue evidence="7">Muscle</tissue>
    </source>
</reference>
<proteinExistence type="inferred from homology"/>
<dbReference type="Pfam" id="PF00501">
    <property type="entry name" value="AMP-binding"/>
    <property type="match status" value="2"/>
</dbReference>
<organism evidence="7 8">
    <name type="scientific">Portunus trituberculatus</name>
    <name type="common">Swimming crab</name>
    <name type="synonym">Neptunus trituberculatus</name>
    <dbReference type="NCBI Taxonomy" id="210409"/>
    <lineage>
        <taxon>Eukaryota</taxon>
        <taxon>Metazoa</taxon>
        <taxon>Ecdysozoa</taxon>
        <taxon>Arthropoda</taxon>
        <taxon>Crustacea</taxon>
        <taxon>Multicrustacea</taxon>
        <taxon>Malacostraca</taxon>
        <taxon>Eumalacostraca</taxon>
        <taxon>Eucarida</taxon>
        <taxon>Decapoda</taxon>
        <taxon>Pleocyemata</taxon>
        <taxon>Brachyura</taxon>
        <taxon>Eubrachyura</taxon>
        <taxon>Portunoidea</taxon>
        <taxon>Portunidae</taxon>
        <taxon>Portuninae</taxon>
        <taxon>Portunus</taxon>
    </lineage>
</organism>
<dbReference type="GO" id="GO:0050218">
    <property type="term" value="F:propionate-CoA ligase activity"/>
    <property type="evidence" value="ECO:0007669"/>
    <property type="project" value="TreeGrafter"/>
</dbReference>
<sequence length="493" mass="53618">MAALHLTKWLTRRVLGVGVCGRRYSVPAGPAGSYDELHRRSLAEPEQFWDEVGRVVEWYKPYERVLDDSRQPFTQWYSGGLLNTCHNAVDRHVAAGRGDQLAVIHDSPITGSLSSLTFSQLQEATARLAGGLARLGVTSGDTVLIYMPMVAEAVVAMLAVTRLGAAHSLAIELSTHKPQHCVLLQRDGLPQATLTPGRDHDWQELVATSPPHDAVPVPSDHPCYILYTSGTTGQPKGVVRPTGGHAAVLTWTMKAIYGIDTGEVWWAASDLGWIVGHSYICYAPLLAGVTTVVYEGKPVGTPDPGQFFRVVAQHGVSGMFTAPTALRSILQKDPDGAYSRAHDISSLRNLFVAGEPLDHETRVWTEGAFGEEEGDEVGREVVKTVREQVGPVAAFRLAVPVSGLPRTRSGKTARKSIKDLACEKQIKVGPTVENPAVYGGEVLPDYRVDQATHVIASKQDTDTHKGAGVRVREAWAWDSVKLQRLMPAHLYRV</sequence>
<evidence type="ECO:0000313" key="7">
    <source>
        <dbReference type="EMBL" id="MPC42198.1"/>
    </source>
</evidence>
<comment type="catalytic activity">
    <reaction evidence="5">
        <text>butanoate + ATP + CoA = butanoyl-CoA + AMP + diphosphate</text>
        <dbReference type="Rhea" id="RHEA:46172"/>
        <dbReference type="ChEBI" id="CHEBI:17968"/>
        <dbReference type="ChEBI" id="CHEBI:30616"/>
        <dbReference type="ChEBI" id="CHEBI:33019"/>
        <dbReference type="ChEBI" id="CHEBI:57287"/>
        <dbReference type="ChEBI" id="CHEBI:57371"/>
        <dbReference type="ChEBI" id="CHEBI:456215"/>
    </reaction>
    <physiologicalReaction direction="left-to-right" evidence="5">
        <dbReference type="Rhea" id="RHEA:46173"/>
    </physiologicalReaction>
</comment>
<evidence type="ECO:0000256" key="4">
    <source>
        <dbReference type="ARBA" id="ARBA00042755"/>
    </source>
</evidence>
<dbReference type="InterPro" id="IPR001357">
    <property type="entry name" value="BRCT_dom"/>
</dbReference>
<feature type="domain" description="BRCT" evidence="6">
    <location>
        <begin position="438"/>
        <end position="493"/>
    </location>
</feature>
<dbReference type="InterPro" id="IPR000873">
    <property type="entry name" value="AMP-dep_synth/lig_dom"/>
</dbReference>
<dbReference type="Gene3D" id="3.40.50.10190">
    <property type="entry name" value="BRCT domain"/>
    <property type="match status" value="1"/>
</dbReference>
<keyword evidence="8" id="KW-1185">Reference proteome</keyword>
<dbReference type="PROSITE" id="PS50172">
    <property type="entry name" value="BRCT"/>
    <property type="match status" value="1"/>
</dbReference>
<dbReference type="PROSITE" id="PS00455">
    <property type="entry name" value="AMP_BINDING"/>
    <property type="match status" value="1"/>
</dbReference>
<dbReference type="PANTHER" id="PTHR43347">
    <property type="entry name" value="ACYL-COA SYNTHETASE"/>
    <property type="match status" value="1"/>
</dbReference>
<evidence type="ECO:0000256" key="3">
    <source>
        <dbReference type="ARBA" id="ARBA00040004"/>
    </source>
</evidence>
<dbReference type="OrthoDB" id="206088at2759"/>